<dbReference type="EMBL" id="NISI01000011">
    <property type="protein sequence ID" value="OWR01932.1"/>
    <property type="molecule type" value="Genomic_DNA"/>
</dbReference>
<feature type="signal peptide" evidence="1">
    <location>
        <begin position="1"/>
        <end position="25"/>
    </location>
</feature>
<proteinExistence type="predicted"/>
<accession>A0A254N517</accession>
<dbReference type="OrthoDB" id="8899478at2"/>
<reference evidence="2 3" key="1">
    <citation type="journal article" date="2007" name="Int. J. Syst. Evol. Microbiol.">
        <title>Description of Pelomonas aquatica sp. nov. and Pelomonas puraquae sp. nov., isolated from industrial and haemodialysis water.</title>
        <authorList>
            <person name="Gomila M."/>
            <person name="Bowien B."/>
            <person name="Falsen E."/>
            <person name="Moore E.R."/>
            <person name="Lalucat J."/>
        </authorList>
    </citation>
    <scope>NUCLEOTIDE SEQUENCE [LARGE SCALE GENOMIC DNA]</scope>
    <source>
        <strain evidence="2 3">CCUG 52769</strain>
    </source>
</reference>
<keyword evidence="1" id="KW-0732">Signal</keyword>
<dbReference type="SUPFAM" id="SSF74653">
    <property type="entry name" value="TolA/TonB C-terminal domain"/>
    <property type="match status" value="1"/>
</dbReference>
<dbReference type="Proteomes" id="UP000197446">
    <property type="component" value="Unassembled WGS sequence"/>
</dbReference>
<keyword evidence="3" id="KW-1185">Reference proteome</keyword>
<dbReference type="Gene3D" id="3.30.1150.10">
    <property type="match status" value="1"/>
</dbReference>
<evidence type="ECO:0000313" key="3">
    <source>
        <dbReference type="Proteomes" id="UP000197446"/>
    </source>
</evidence>
<feature type="chain" id="PRO_5012716264" evidence="1">
    <location>
        <begin position="26"/>
        <end position="223"/>
    </location>
</feature>
<gene>
    <name evidence="2" type="ORF">CDO81_21605</name>
</gene>
<name>A0A254N517_9BURK</name>
<evidence type="ECO:0000313" key="2">
    <source>
        <dbReference type="EMBL" id="OWR01932.1"/>
    </source>
</evidence>
<dbReference type="AlphaFoldDB" id="A0A254N517"/>
<protein>
    <submittedName>
        <fullName evidence="2">Uncharacterized protein</fullName>
    </submittedName>
</protein>
<comment type="caution">
    <text evidence="2">The sequence shown here is derived from an EMBL/GenBank/DDBJ whole genome shotgun (WGS) entry which is preliminary data.</text>
</comment>
<evidence type="ECO:0000256" key="1">
    <source>
        <dbReference type="SAM" id="SignalP"/>
    </source>
</evidence>
<dbReference type="RefSeq" id="WP_088485320.1">
    <property type="nucleotide sequence ID" value="NZ_NISI01000011.1"/>
</dbReference>
<sequence>MKLNTRIVVLALAGLSAWAALPASAADPLAPYPVSVWSRVLFGPDGKPQTLEVVDADQYPAGFVQNVKQRVAQATIQPPVVDGKPVTLRSGVEMRFVISPKPEGGAQVRVDGLTVGALPVKRYLAAYPADIAATGGWEGEVTGVCTIGTNGRCRVVDVLATAGMPESVRRYAKVSLDGWQFEPQEVDGKPVESEYRLVMRLNTLDTAPEDFRQDKFQRLLKGK</sequence>
<organism evidence="2 3">
    <name type="scientific">Roseateles puraquae</name>
    <dbReference type="NCBI Taxonomy" id="431059"/>
    <lineage>
        <taxon>Bacteria</taxon>
        <taxon>Pseudomonadati</taxon>
        <taxon>Pseudomonadota</taxon>
        <taxon>Betaproteobacteria</taxon>
        <taxon>Burkholderiales</taxon>
        <taxon>Sphaerotilaceae</taxon>
        <taxon>Roseateles</taxon>
    </lineage>
</organism>